<proteinExistence type="predicted"/>
<gene>
    <name evidence="2" type="ORF">HPB51_025969</name>
</gene>
<accession>A0A9J6EDU5</accession>
<evidence type="ECO:0000313" key="2">
    <source>
        <dbReference type="EMBL" id="KAH8032516.1"/>
    </source>
</evidence>
<dbReference type="Proteomes" id="UP000821866">
    <property type="component" value="Chromosome 3"/>
</dbReference>
<reference evidence="2" key="2">
    <citation type="submission" date="2021-09" db="EMBL/GenBank/DDBJ databases">
        <authorList>
            <person name="Jia N."/>
            <person name="Wang J."/>
            <person name="Shi W."/>
            <person name="Du L."/>
            <person name="Sun Y."/>
            <person name="Zhan W."/>
            <person name="Jiang J."/>
            <person name="Wang Q."/>
            <person name="Zhang B."/>
            <person name="Ji P."/>
            <person name="Sakyi L.B."/>
            <person name="Cui X."/>
            <person name="Yuan T."/>
            <person name="Jiang B."/>
            <person name="Yang W."/>
            <person name="Lam T.T.-Y."/>
            <person name="Chang Q."/>
            <person name="Ding S."/>
            <person name="Wang X."/>
            <person name="Zhu J."/>
            <person name="Ruan X."/>
            <person name="Zhao L."/>
            <person name="Wei J."/>
            <person name="Que T."/>
            <person name="Du C."/>
            <person name="Cheng J."/>
            <person name="Dai P."/>
            <person name="Han X."/>
            <person name="Huang E."/>
            <person name="Gao Y."/>
            <person name="Liu J."/>
            <person name="Shao H."/>
            <person name="Ye R."/>
            <person name="Li L."/>
            <person name="Wei W."/>
            <person name="Wang X."/>
            <person name="Wang C."/>
            <person name="Huo Q."/>
            <person name="Li W."/>
            <person name="Guo W."/>
            <person name="Chen H."/>
            <person name="Chen S."/>
            <person name="Zhou L."/>
            <person name="Zhou L."/>
            <person name="Ni X."/>
            <person name="Tian J."/>
            <person name="Zhou Y."/>
            <person name="Sheng Y."/>
            <person name="Liu T."/>
            <person name="Pan Y."/>
            <person name="Xia L."/>
            <person name="Li J."/>
            <person name="Zhao F."/>
            <person name="Cao W."/>
        </authorList>
    </citation>
    <scope>NUCLEOTIDE SEQUENCE</scope>
    <source>
        <strain evidence="2">Rmic-2018</strain>
        <tissue evidence="2">Larvae</tissue>
    </source>
</reference>
<keyword evidence="3" id="KW-1185">Reference proteome</keyword>
<protein>
    <submittedName>
        <fullName evidence="2">Uncharacterized protein</fullName>
    </submittedName>
</protein>
<comment type="caution">
    <text evidence="2">The sequence shown here is derived from an EMBL/GenBank/DDBJ whole genome shotgun (WGS) entry which is preliminary data.</text>
</comment>
<dbReference type="VEuPathDB" id="VectorBase:LOC119163364"/>
<dbReference type="AlphaFoldDB" id="A0A9J6EDU5"/>
<evidence type="ECO:0000313" key="3">
    <source>
        <dbReference type="Proteomes" id="UP000821866"/>
    </source>
</evidence>
<feature type="transmembrane region" description="Helical" evidence="1">
    <location>
        <begin position="6"/>
        <end position="27"/>
    </location>
</feature>
<organism evidence="2 3">
    <name type="scientific">Rhipicephalus microplus</name>
    <name type="common">Cattle tick</name>
    <name type="synonym">Boophilus microplus</name>
    <dbReference type="NCBI Taxonomy" id="6941"/>
    <lineage>
        <taxon>Eukaryota</taxon>
        <taxon>Metazoa</taxon>
        <taxon>Ecdysozoa</taxon>
        <taxon>Arthropoda</taxon>
        <taxon>Chelicerata</taxon>
        <taxon>Arachnida</taxon>
        <taxon>Acari</taxon>
        <taxon>Parasitiformes</taxon>
        <taxon>Ixodida</taxon>
        <taxon>Ixodoidea</taxon>
        <taxon>Ixodidae</taxon>
        <taxon>Rhipicephalinae</taxon>
        <taxon>Rhipicephalus</taxon>
        <taxon>Boophilus</taxon>
    </lineage>
</organism>
<name>A0A9J6EDU5_RHIMP</name>
<evidence type="ECO:0000256" key="1">
    <source>
        <dbReference type="SAM" id="Phobius"/>
    </source>
</evidence>
<sequence length="151" mass="16532">MNNDRLITIIVIIAATTASACGVNRVLKLGRWRSKAGGGVLPEVMCAYEEVQAELNVLPFCSQFIPMEVPPLGPLDTQLRSVWKCIVSAAANVNVPDTWTGRTFSCVSMELCCNGRQAVAYRIQHVAVARRSTGIQKEKAVHSKKTPKMFV</sequence>
<reference evidence="2" key="1">
    <citation type="journal article" date="2020" name="Cell">
        <title>Large-Scale Comparative Analyses of Tick Genomes Elucidate Their Genetic Diversity and Vector Capacities.</title>
        <authorList>
            <consortium name="Tick Genome and Microbiome Consortium (TIGMIC)"/>
            <person name="Jia N."/>
            <person name="Wang J."/>
            <person name="Shi W."/>
            <person name="Du L."/>
            <person name="Sun Y."/>
            <person name="Zhan W."/>
            <person name="Jiang J.F."/>
            <person name="Wang Q."/>
            <person name="Zhang B."/>
            <person name="Ji P."/>
            <person name="Bell-Sakyi L."/>
            <person name="Cui X.M."/>
            <person name="Yuan T.T."/>
            <person name="Jiang B.G."/>
            <person name="Yang W.F."/>
            <person name="Lam T.T."/>
            <person name="Chang Q.C."/>
            <person name="Ding S.J."/>
            <person name="Wang X.J."/>
            <person name="Zhu J.G."/>
            <person name="Ruan X.D."/>
            <person name="Zhao L."/>
            <person name="Wei J.T."/>
            <person name="Ye R.Z."/>
            <person name="Que T.C."/>
            <person name="Du C.H."/>
            <person name="Zhou Y.H."/>
            <person name="Cheng J.X."/>
            <person name="Dai P.F."/>
            <person name="Guo W.B."/>
            <person name="Han X.H."/>
            <person name="Huang E.J."/>
            <person name="Li L.F."/>
            <person name="Wei W."/>
            <person name="Gao Y.C."/>
            <person name="Liu J.Z."/>
            <person name="Shao H.Z."/>
            <person name="Wang X."/>
            <person name="Wang C.C."/>
            <person name="Yang T.C."/>
            <person name="Huo Q.B."/>
            <person name="Li W."/>
            <person name="Chen H.Y."/>
            <person name="Chen S.E."/>
            <person name="Zhou L.G."/>
            <person name="Ni X.B."/>
            <person name="Tian J.H."/>
            <person name="Sheng Y."/>
            <person name="Liu T."/>
            <person name="Pan Y.S."/>
            <person name="Xia L.Y."/>
            <person name="Li J."/>
            <person name="Zhao F."/>
            <person name="Cao W.C."/>
        </authorList>
    </citation>
    <scope>NUCLEOTIDE SEQUENCE</scope>
    <source>
        <strain evidence="2">Rmic-2018</strain>
    </source>
</reference>
<dbReference type="EMBL" id="JABSTU010000005">
    <property type="protein sequence ID" value="KAH8032516.1"/>
    <property type="molecule type" value="Genomic_DNA"/>
</dbReference>
<dbReference type="PROSITE" id="PS51257">
    <property type="entry name" value="PROKAR_LIPOPROTEIN"/>
    <property type="match status" value="1"/>
</dbReference>
<keyword evidence="1" id="KW-0812">Transmembrane</keyword>
<keyword evidence="1" id="KW-0472">Membrane</keyword>
<keyword evidence="1" id="KW-1133">Transmembrane helix</keyword>